<dbReference type="KEGG" id="orp:MOP44_14865"/>
<keyword evidence="3" id="KW-0540">Nuclease</keyword>
<dbReference type="SUPFAM" id="SSF56219">
    <property type="entry name" value="DNase I-like"/>
    <property type="match status" value="1"/>
</dbReference>
<evidence type="ECO:0000256" key="3">
    <source>
        <dbReference type="ARBA" id="ARBA00022722"/>
    </source>
</evidence>
<evidence type="ECO:0000256" key="6">
    <source>
        <dbReference type="ARBA" id="ARBA00022801"/>
    </source>
</evidence>
<dbReference type="Proteomes" id="UP001059380">
    <property type="component" value="Chromosome"/>
</dbReference>
<dbReference type="PANTHER" id="PTHR15822:SF4">
    <property type="entry name" value="TYROSYL-DNA PHOSPHODIESTERASE 2"/>
    <property type="match status" value="1"/>
</dbReference>
<dbReference type="RefSeq" id="WP_260790802.1">
    <property type="nucleotide sequence ID" value="NZ_CP093313.1"/>
</dbReference>
<dbReference type="GO" id="GO:0016787">
    <property type="term" value="F:hydrolase activity"/>
    <property type="evidence" value="ECO:0007669"/>
    <property type="project" value="UniProtKB-KW"/>
</dbReference>
<keyword evidence="6" id="KW-0378">Hydrolase</keyword>
<keyword evidence="5" id="KW-0227">DNA damage</keyword>
<keyword evidence="4" id="KW-0479">Metal-binding</keyword>
<protein>
    <submittedName>
        <fullName evidence="11">Endonuclease/exonuclease/phosphatase family protein</fullName>
    </submittedName>
</protein>
<dbReference type="InterPro" id="IPR051547">
    <property type="entry name" value="TDP2-like"/>
</dbReference>
<organism evidence="11 12">
    <name type="scientific">Occallatibacter riparius</name>
    <dbReference type="NCBI Taxonomy" id="1002689"/>
    <lineage>
        <taxon>Bacteria</taxon>
        <taxon>Pseudomonadati</taxon>
        <taxon>Acidobacteriota</taxon>
        <taxon>Terriglobia</taxon>
        <taxon>Terriglobales</taxon>
        <taxon>Acidobacteriaceae</taxon>
        <taxon>Occallatibacter</taxon>
    </lineage>
</organism>
<comment type="cofactor">
    <cofactor evidence="1">
        <name>Mn(2+)</name>
        <dbReference type="ChEBI" id="CHEBI:29035"/>
    </cofactor>
</comment>
<keyword evidence="12" id="KW-1185">Reference proteome</keyword>
<comment type="cofactor">
    <cofactor evidence="2">
        <name>Mg(2+)</name>
        <dbReference type="ChEBI" id="CHEBI:18420"/>
    </cofactor>
</comment>
<keyword evidence="9" id="KW-0732">Signal</keyword>
<dbReference type="PANTHER" id="PTHR15822">
    <property type="entry name" value="TRAF AND TNF RECEPTOR-ASSOCIATED PROTEIN"/>
    <property type="match status" value="1"/>
</dbReference>
<evidence type="ECO:0000256" key="4">
    <source>
        <dbReference type="ARBA" id="ARBA00022723"/>
    </source>
</evidence>
<sequence length="352" mass="38068">MQRYSRWNRVFGLLAVAALLVMPVAAQNGTVKVMTYNVNEGSDFLEVLSAQTPAEFVAAVQITLNAVDASNPPLRMQAVAHQIAINQPDLVGLQEVSTWLVGPPSNPVVRYDMLQELVAALAAQGQKYKVVGIVPEFQLAGPLPDLTNYVFLQDTDVMLARDEPGMGIANVQWGIFPTLLPVSTPGGSFNVTRGWGSADVTLHGQPFRFIVTHLESYVAQAPATLLIQEAQAYELATGPANTNMPVVIAGDFNADALGKDASIATWHEMMNLGFTDAWWTRYPNAAAAPTWPLLDSSANNATAFQRIDYIWTKGNVRPLNLSQAGAAHQDKTGGLWPSDHAGVRAHLQFGHN</sequence>
<feature type="chain" id="PRO_5039934531" evidence="9">
    <location>
        <begin position="27"/>
        <end position="352"/>
    </location>
</feature>
<dbReference type="InterPro" id="IPR005135">
    <property type="entry name" value="Endo/exonuclease/phosphatase"/>
</dbReference>
<accession>A0A9J7BLT7</accession>
<dbReference type="GO" id="GO:0004519">
    <property type="term" value="F:endonuclease activity"/>
    <property type="evidence" value="ECO:0007669"/>
    <property type="project" value="UniProtKB-KW"/>
</dbReference>
<evidence type="ECO:0000313" key="12">
    <source>
        <dbReference type="Proteomes" id="UP001059380"/>
    </source>
</evidence>
<keyword evidence="8" id="KW-0234">DNA repair</keyword>
<evidence type="ECO:0000256" key="9">
    <source>
        <dbReference type="SAM" id="SignalP"/>
    </source>
</evidence>
<dbReference type="GO" id="GO:0046872">
    <property type="term" value="F:metal ion binding"/>
    <property type="evidence" value="ECO:0007669"/>
    <property type="project" value="UniProtKB-KW"/>
</dbReference>
<evidence type="ECO:0000256" key="1">
    <source>
        <dbReference type="ARBA" id="ARBA00001936"/>
    </source>
</evidence>
<evidence type="ECO:0000259" key="10">
    <source>
        <dbReference type="Pfam" id="PF03372"/>
    </source>
</evidence>
<dbReference type="Gene3D" id="3.60.10.10">
    <property type="entry name" value="Endonuclease/exonuclease/phosphatase"/>
    <property type="match status" value="1"/>
</dbReference>
<evidence type="ECO:0000256" key="7">
    <source>
        <dbReference type="ARBA" id="ARBA00022842"/>
    </source>
</evidence>
<keyword evidence="7" id="KW-0460">Magnesium</keyword>
<reference evidence="11" key="1">
    <citation type="submission" date="2021-04" db="EMBL/GenBank/DDBJ databases">
        <title>Phylogenetic analysis of Acidobacteriaceae.</title>
        <authorList>
            <person name="Qiu L."/>
            <person name="Zhang Q."/>
        </authorList>
    </citation>
    <scope>NUCLEOTIDE SEQUENCE</scope>
    <source>
        <strain evidence="11">DSM 25168</strain>
    </source>
</reference>
<dbReference type="InterPro" id="IPR036691">
    <property type="entry name" value="Endo/exonu/phosph_ase_sf"/>
</dbReference>
<dbReference type="GO" id="GO:0006281">
    <property type="term" value="P:DNA repair"/>
    <property type="evidence" value="ECO:0007669"/>
    <property type="project" value="UniProtKB-KW"/>
</dbReference>
<evidence type="ECO:0000256" key="2">
    <source>
        <dbReference type="ARBA" id="ARBA00001946"/>
    </source>
</evidence>
<evidence type="ECO:0000313" key="11">
    <source>
        <dbReference type="EMBL" id="UWZ81862.1"/>
    </source>
</evidence>
<dbReference type="Pfam" id="PF03372">
    <property type="entry name" value="Exo_endo_phos"/>
    <property type="match status" value="1"/>
</dbReference>
<dbReference type="EMBL" id="CP093313">
    <property type="protein sequence ID" value="UWZ81862.1"/>
    <property type="molecule type" value="Genomic_DNA"/>
</dbReference>
<evidence type="ECO:0000256" key="8">
    <source>
        <dbReference type="ARBA" id="ARBA00023204"/>
    </source>
</evidence>
<evidence type="ECO:0000256" key="5">
    <source>
        <dbReference type="ARBA" id="ARBA00022763"/>
    </source>
</evidence>
<proteinExistence type="predicted"/>
<feature type="signal peptide" evidence="9">
    <location>
        <begin position="1"/>
        <end position="26"/>
    </location>
</feature>
<feature type="domain" description="Endonuclease/exonuclease/phosphatase" evidence="10">
    <location>
        <begin position="34"/>
        <end position="340"/>
    </location>
</feature>
<dbReference type="AlphaFoldDB" id="A0A9J7BLT7"/>
<name>A0A9J7BLT7_9BACT</name>
<keyword evidence="11" id="KW-0255">Endonuclease</keyword>
<gene>
    <name evidence="11" type="ORF">MOP44_14865</name>
</gene>